<evidence type="ECO:0000256" key="1">
    <source>
        <dbReference type="ARBA" id="ARBA00007274"/>
    </source>
</evidence>
<dbReference type="Proteomes" id="UP000238375">
    <property type="component" value="Unassembled WGS sequence"/>
</dbReference>
<dbReference type="EMBL" id="PVTE01000003">
    <property type="protein sequence ID" value="PRY44171.1"/>
    <property type="molecule type" value="Genomic_DNA"/>
</dbReference>
<organism evidence="5 6">
    <name type="scientific">Spirosoma oryzae</name>
    <dbReference type="NCBI Taxonomy" id="1469603"/>
    <lineage>
        <taxon>Bacteria</taxon>
        <taxon>Pseudomonadati</taxon>
        <taxon>Bacteroidota</taxon>
        <taxon>Cytophagia</taxon>
        <taxon>Cytophagales</taxon>
        <taxon>Cytophagaceae</taxon>
        <taxon>Spirosoma</taxon>
    </lineage>
</organism>
<keyword evidence="2 5" id="KW-0808">Transferase</keyword>
<dbReference type="AlphaFoldDB" id="A0A2T0TEU1"/>
<dbReference type="InterPro" id="IPR051159">
    <property type="entry name" value="Hexapeptide_acetyltransf"/>
</dbReference>
<evidence type="ECO:0000256" key="3">
    <source>
        <dbReference type="ARBA" id="ARBA00022737"/>
    </source>
</evidence>
<comment type="caution">
    <text evidence="5">The sequence shown here is derived from an EMBL/GenBank/DDBJ whole genome shotgun (WGS) entry which is preliminary data.</text>
</comment>
<keyword evidence="3" id="KW-0677">Repeat</keyword>
<keyword evidence="4" id="KW-1133">Transmembrane helix</keyword>
<dbReference type="InterPro" id="IPR018357">
    <property type="entry name" value="Hexapep_transf_CS"/>
</dbReference>
<evidence type="ECO:0000313" key="6">
    <source>
        <dbReference type="Proteomes" id="UP000238375"/>
    </source>
</evidence>
<dbReference type="InterPro" id="IPR011004">
    <property type="entry name" value="Trimer_LpxA-like_sf"/>
</dbReference>
<dbReference type="GO" id="GO:0008374">
    <property type="term" value="F:O-acyltransferase activity"/>
    <property type="evidence" value="ECO:0007669"/>
    <property type="project" value="TreeGrafter"/>
</dbReference>
<evidence type="ECO:0000256" key="4">
    <source>
        <dbReference type="SAM" id="Phobius"/>
    </source>
</evidence>
<name>A0A2T0TEU1_9BACT</name>
<keyword evidence="6" id="KW-1185">Reference proteome</keyword>
<dbReference type="GO" id="GO:0005829">
    <property type="term" value="C:cytosol"/>
    <property type="evidence" value="ECO:0007669"/>
    <property type="project" value="TreeGrafter"/>
</dbReference>
<keyword evidence="4" id="KW-0812">Transmembrane</keyword>
<dbReference type="RefSeq" id="WP_106136594.1">
    <property type="nucleotide sequence ID" value="NZ_PVTE01000003.1"/>
</dbReference>
<dbReference type="PANTHER" id="PTHR23416:SF23">
    <property type="entry name" value="ACETYLTRANSFERASE C18B11.09C-RELATED"/>
    <property type="match status" value="1"/>
</dbReference>
<feature type="transmembrane region" description="Helical" evidence="4">
    <location>
        <begin position="20"/>
        <end position="41"/>
    </location>
</feature>
<evidence type="ECO:0000313" key="5">
    <source>
        <dbReference type="EMBL" id="PRY44171.1"/>
    </source>
</evidence>
<dbReference type="PANTHER" id="PTHR23416">
    <property type="entry name" value="SIALIC ACID SYNTHASE-RELATED"/>
    <property type="match status" value="1"/>
</dbReference>
<gene>
    <name evidence="5" type="ORF">CLV58_103140</name>
</gene>
<dbReference type="OrthoDB" id="9814490at2"/>
<proteinExistence type="inferred from homology"/>
<keyword evidence="4" id="KW-0472">Membrane</keyword>
<evidence type="ECO:0000256" key="2">
    <source>
        <dbReference type="ARBA" id="ARBA00022679"/>
    </source>
</evidence>
<protein>
    <submittedName>
        <fullName evidence="5">Putative colanic acid biosynthesis acetyltransferase WcaF</fullName>
    </submittedName>
</protein>
<reference evidence="5 6" key="1">
    <citation type="submission" date="2018-03" db="EMBL/GenBank/DDBJ databases">
        <title>Genomic Encyclopedia of Archaeal and Bacterial Type Strains, Phase II (KMG-II): from individual species to whole genera.</title>
        <authorList>
            <person name="Goeker M."/>
        </authorList>
    </citation>
    <scope>NUCLEOTIDE SEQUENCE [LARGE SCALE GENOMIC DNA]</scope>
    <source>
        <strain evidence="5 6">DSM 28354</strain>
    </source>
</reference>
<sequence>MREEKTYFEYYDNIPYRDKLIRYFWFIIYIFLYRPFTMPIFNFWRITLLKIFGAEIGAGSIVHASAYIPAPWNLVLGSVSCIGPQVKLHFGKTVIGSKVTISQRVYLCSASHEISSLNTPFISGIITIEDYVWVAAEAFIMMNVLIGEGAVVGARSAVFKNVEPWTVVGGNPAKFLKHRSINE</sequence>
<dbReference type="PROSITE" id="PS00101">
    <property type="entry name" value="HEXAPEP_TRANSFERASES"/>
    <property type="match status" value="1"/>
</dbReference>
<comment type="similarity">
    <text evidence="1">Belongs to the transferase hexapeptide repeat family.</text>
</comment>
<accession>A0A2T0TEU1</accession>
<dbReference type="Gene3D" id="2.160.10.10">
    <property type="entry name" value="Hexapeptide repeat proteins"/>
    <property type="match status" value="1"/>
</dbReference>
<dbReference type="SUPFAM" id="SSF51161">
    <property type="entry name" value="Trimeric LpxA-like enzymes"/>
    <property type="match status" value="1"/>
</dbReference>